<dbReference type="Pfam" id="PF00155">
    <property type="entry name" value="Aminotran_1_2"/>
    <property type="match status" value="1"/>
</dbReference>
<organism evidence="8 9">
    <name type="scientific">Spirochaeta isovalerica</name>
    <dbReference type="NCBI Taxonomy" id="150"/>
    <lineage>
        <taxon>Bacteria</taxon>
        <taxon>Pseudomonadati</taxon>
        <taxon>Spirochaetota</taxon>
        <taxon>Spirochaetia</taxon>
        <taxon>Spirochaetales</taxon>
        <taxon>Spirochaetaceae</taxon>
        <taxon>Spirochaeta</taxon>
    </lineage>
</organism>
<dbReference type="InterPro" id="IPR015424">
    <property type="entry name" value="PyrdxlP-dep_Trfase"/>
</dbReference>
<dbReference type="PROSITE" id="PS00105">
    <property type="entry name" value="AA_TRANSFER_CLASS_1"/>
    <property type="match status" value="1"/>
</dbReference>
<dbReference type="InterPro" id="IPR050596">
    <property type="entry name" value="AspAT/PAT-like"/>
</dbReference>
<dbReference type="EC" id="2.6.1.-" evidence="6"/>
<keyword evidence="5" id="KW-0663">Pyridoxal phosphate</keyword>
<dbReference type="InterPro" id="IPR004838">
    <property type="entry name" value="NHTrfase_class1_PyrdxlP-BS"/>
</dbReference>
<dbReference type="InterPro" id="IPR015422">
    <property type="entry name" value="PyrdxlP-dep_Trfase_small"/>
</dbReference>
<dbReference type="AlphaFoldDB" id="A0A841R9S0"/>
<dbReference type="GO" id="GO:0006520">
    <property type="term" value="P:amino acid metabolic process"/>
    <property type="evidence" value="ECO:0007669"/>
    <property type="project" value="InterPro"/>
</dbReference>
<sequence length="378" mass="42153">MKPKSTFAGVEISEIRKMNALAGRDTINLGIGQLPDDLPLALREKGLEAFAQGQTRYTSNQGNLELRKLIAAYHSQKNGRNYSADQVIVTNGAEGALWNIYSVYLDRDEEVLIPEIAFSVYQTIAELHGGKAVTYKLNKDFSIDLADLERKINGKTKFIVINSPNNPTGAVLTSEQVSAVTEIAERKGIYIISDEIYSELFFGEKQPSSPMEYSDRVLTVDGISKRAAATGLRIGWTICPEEIAKPMIVANQYVTTCASSVSQYAAIASLDGSTDDFVKRIREELREKGEYAWKTLKSIKGIHVEKPEGAFYIFPDISAFDTSREVALRILDEVDVLTIPGLAFGERGRNHIRISFAVDFDRLKEALSRIKHLFENWE</sequence>
<evidence type="ECO:0000256" key="2">
    <source>
        <dbReference type="ARBA" id="ARBA00007441"/>
    </source>
</evidence>
<dbReference type="Gene3D" id="3.90.1150.10">
    <property type="entry name" value="Aspartate Aminotransferase, domain 1"/>
    <property type="match status" value="1"/>
</dbReference>
<dbReference type="InterPro" id="IPR015421">
    <property type="entry name" value="PyrdxlP-dep_Trfase_major"/>
</dbReference>
<keyword evidence="9" id="KW-1185">Reference proteome</keyword>
<comment type="caution">
    <text evidence="8">The sequence shown here is derived from an EMBL/GenBank/DDBJ whole genome shotgun (WGS) entry which is preliminary data.</text>
</comment>
<feature type="domain" description="Aminotransferase class I/classII large" evidence="7">
    <location>
        <begin position="25"/>
        <end position="370"/>
    </location>
</feature>
<dbReference type="SUPFAM" id="SSF53383">
    <property type="entry name" value="PLP-dependent transferases"/>
    <property type="match status" value="1"/>
</dbReference>
<gene>
    <name evidence="8" type="ORF">HNR50_001769</name>
</gene>
<name>A0A841R9S0_9SPIO</name>
<dbReference type="GO" id="GO:0008483">
    <property type="term" value="F:transaminase activity"/>
    <property type="evidence" value="ECO:0007669"/>
    <property type="project" value="UniProtKB-KW"/>
</dbReference>
<accession>A0A841R9S0</accession>
<evidence type="ECO:0000256" key="3">
    <source>
        <dbReference type="ARBA" id="ARBA00022576"/>
    </source>
</evidence>
<comment type="similarity">
    <text evidence="2 6">Belongs to the class-I pyridoxal-phosphate-dependent aminotransferase family.</text>
</comment>
<dbReference type="RefSeq" id="WP_184745945.1">
    <property type="nucleotide sequence ID" value="NZ_JACHGJ010000002.1"/>
</dbReference>
<evidence type="ECO:0000313" key="8">
    <source>
        <dbReference type="EMBL" id="MBB6480111.1"/>
    </source>
</evidence>
<reference evidence="8 9" key="1">
    <citation type="submission" date="2020-08" db="EMBL/GenBank/DDBJ databases">
        <title>Genomic Encyclopedia of Type Strains, Phase IV (KMG-IV): sequencing the most valuable type-strain genomes for metagenomic binning, comparative biology and taxonomic classification.</title>
        <authorList>
            <person name="Goeker M."/>
        </authorList>
    </citation>
    <scope>NUCLEOTIDE SEQUENCE [LARGE SCALE GENOMIC DNA]</scope>
    <source>
        <strain evidence="8 9">DSM 2461</strain>
    </source>
</reference>
<dbReference type="Proteomes" id="UP000587760">
    <property type="component" value="Unassembled WGS sequence"/>
</dbReference>
<dbReference type="PANTHER" id="PTHR46383:SF2">
    <property type="entry name" value="AMINOTRANSFERASE"/>
    <property type="match status" value="1"/>
</dbReference>
<dbReference type="GO" id="GO:0030170">
    <property type="term" value="F:pyridoxal phosphate binding"/>
    <property type="evidence" value="ECO:0007669"/>
    <property type="project" value="InterPro"/>
</dbReference>
<proteinExistence type="inferred from homology"/>
<dbReference type="PANTHER" id="PTHR46383">
    <property type="entry name" value="ASPARTATE AMINOTRANSFERASE"/>
    <property type="match status" value="1"/>
</dbReference>
<evidence type="ECO:0000256" key="6">
    <source>
        <dbReference type="RuleBase" id="RU000481"/>
    </source>
</evidence>
<comment type="cofactor">
    <cofactor evidence="1 6">
        <name>pyridoxal 5'-phosphate</name>
        <dbReference type="ChEBI" id="CHEBI:597326"/>
    </cofactor>
</comment>
<dbReference type="EMBL" id="JACHGJ010000002">
    <property type="protein sequence ID" value="MBB6480111.1"/>
    <property type="molecule type" value="Genomic_DNA"/>
</dbReference>
<evidence type="ECO:0000313" key="9">
    <source>
        <dbReference type="Proteomes" id="UP000587760"/>
    </source>
</evidence>
<dbReference type="InterPro" id="IPR004839">
    <property type="entry name" value="Aminotransferase_I/II_large"/>
</dbReference>
<protein>
    <recommendedName>
        <fullName evidence="6">Aminotransferase</fullName>
        <ecNumber evidence="6">2.6.1.-</ecNumber>
    </recommendedName>
</protein>
<dbReference type="CDD" id="cd00609">
    <property type="entry name" value="AAT_like"/>
    <property type="match status" value="1"/>
</dbReference>
<evidence type="ECO:0000256" key="5">
    <source>
        <dbReference type="ARBA" id="ARBA00022898"/>
    </source>
</evidence>
<evidence type="ECO:0000259" key="7">
    <source>
        <dbReference type="Pfam" id="PF00155"/>
    </source>
</evidence>
<keyword evidence="4 6" id="KW-0808">Transferase</keyword>
<evidence type="ECO:0000256" key="1">
    <source>
        <dbReference type="ARBA" id="ARBA00001933"/>
    </source>
</evidence>
<evidence type="ECO:0000256" key="4">
    <source>
        <dbReference type="ARBA" id="ARBA00022679"/>
    </source>
</evidence>
<dbReference type="Gene3D" id="3.40.640.10">
    <property type="entry name" value="Type I PLP-dependent aspartate aminotransferase-like (Major domain)"/>
    <property type="match status" value="1"/>
</dbReference>
<keyword evidence="3 6" id="KW-0032">Aminotransferase</keyword>